<evidence type="ECO:0000313" key="2">
    <source>
        <dbReference type="EMBL" id="MBP2028222.1"/>
    </source>
</evidence>
<dbReference type="EMBL" id="JAGGLI010000023">
    <property type="protein sequence ID" value="MBP2028222.1"/>
    <property type="molecule type" value="Genomic_DNA"/>
</dbReference>
<protein>
    <submittedName>
        <fullName evidence="2">Uncharacterized protein</fullName>
    </submittedName>
</protein>
<keyword evidence="1" id="KW-0175">Coiled coil</keyword>
<sequence length="105" mass="12196">MLNSKKIRDAIKATEIKLTKRKKSLENIKREIEEFENELIKLNSIITGEFLNVIQMTPKDLLKVLENKEAVTLEDSKIIIYNQLDQEGENKMLQTTSMSQSDLEQ</sequence>
<feature type="coiled-coil region" evidence="1">
    <location>
        <begin position="11"/>
        <end position="45"/>
    </location>
</feature>
<comment type="caution">
    <text evidence="2">The sequence shown here is derived from an EMBL/GenBank/DDBJ whole genome shotgun (WGS) entry which is preliminary data.</text>
</comment>
<dbReference type="Proteomes" id="UP001314903">
    <property type="component" value="Unassembled WGS sequence"/>
</dbReference>
<proteinExistence type="predicted"/>
<reference evidence="2 3" key="1">
    <citation type="submission" date="2021-03" db="EMBL/GenBank/DDBJ databases">
        <title>Genomic Encyclopedia of Type Strains, Phase IV (KMG-IV): sequencing the most valuable type-strain genomes for metagenomic binning, comparative biology and taxonomic classification.</title>
        <authorList>
            <person name="Goeker M."/>
        </authorList>
    </citation>
    <scope>NUCLEOTIDE SEQUENCE [LARGE SCALE GENOMIC DNA]</scope>
    <source>
        <strain evidence="2 3">DSM 27512</strain>
    </source>
</reference>
<dbReference type="RefSeq" id="WP_209661273.1">
    <property type="nucleotide sequence ID" value="NZ_JAGGLI010000023.1"/>
</dbReference>
<gene>
    <name evidence="2" type="ORF">J2Z35_002023</name>
</gene>
<name>A0ABS4KKB3_9FIRM</name>
<evidence type="ECO:0000256" key="1">
    <source>
        <dbReference type="SAM" id="Coils"/>
    </source>
</evidence>
<accession>A0ABS4KKB3</accession>
<organism evidence="2 3">
    <name type="scientific">Acetoanaerobium pronyense</name>
    <dbReference type="NCBI Taxonomy" id="1482736"/>
    <lineage>
        <taxon>Bacteria</taxon>
        <taxon>Bacillati</taxon>
        <taxon>Bacillota</taxon>
        <taxon>Clostridia</taxon>
        <taxon>Peptostreptococcales</taxon>
        <taxon>Filifactoraceae</taxon>
        <taxon>Acetoanaerobium</taxon>
    </lineage>
</organism>
<keyword evidence="3" id="KW-1185">Reference proteome</keyword>
<evidence type="ECO:0000313" key="3">
    <source>
        <dbReference type="Proteomes" id="UP001314903"/>
    </source>
</evidence>